<comment type="caution">
    <text evidence="2">The sequence shown here is derived from an EMBL/GenBank/DDBJ whole genome shotgun (WGS) entry which is preliminary data.</text>
</comment>
<accession>A0ABV8VN09</accession>
<protein>
    <submittedName>
        <fullName evidence="2">PE family protein</fullName>
    </submittedName>
</protein>
<reference evidence="3" key="1">
    <citation type="journal article" date="2019" name="Int. J. Syst. Evol. Microbiol.">
        <title>The Global Catalogue of Microorganisms (GCM) 10K type strain sequencing project: providing services to taxonomists for standard genome sequencing and annotation.</title>
        <authorList>
            <consortium name="The Broad Institute Genomics Platform"/>
            <consortium name="The Broad Institute Genome Sequencing Center for Infectious Disease"/>
            <person name="Wu L."/>
            <person name="Ma J."/>
        </authorList>
    </citation>
    <scope>NUCLEOTIDE SEQUENCE [LARGE SCALE GENOMIC DNA]</scope>
    <source>
        <strain evidence="3">IBRC-M 10490</strain>
    </source>
</reference>
<feature type="domain" description="PE" evidence="1">
    <location>
        <begin position="10"/>
        <end position="94"/>
    </location>
</feature>
<dbReference type="EMBL" id="JBHSDL010000030">
    <property type="protein sequence ID" value="MFC4377451.1"/>
    <property type="molecule type" value="Genomic_DNA"/>
</dbReference>
<dbReference type="Pfam" id="PF00934">
    <property type="entry name" value="PE"/>
    <property type="match status" value="1"/>
</dbReference>
<dbReference type="RefSeq" id="WP_378568103.1">
    <property type="nucleotide sequence ID" value="NZ_JBHSDL010000030.1"/>
</dbReference>
<proteinExistence type="predicted"/>
<evidence type="ECO:0000313" key="3">
    <source>
        <dbReference type="Proteomes" id="UP001595844"/>
    </source>
</evidence>
<dbReference type="Proteomes" id="UP001595844">
    <property type="component" value="Unassembled WGS sequence"/>
</dbReference>
<sequence length="103" mass="10471">MSNTFEFDEAAASRAAAALDGIAERLTTELTAVAPMLRVAPAGADEVSARAATTANDVAGDYLAGAEAGAHEMSKLAATLRAQVAEFDQMETDNTSGFHGPAA</sequence>
<evidence type="ECO:0000259" key="1">
    <source>
        <dbReference type="Pfam" id="PF00934"/>
    </source>
</evidence>
<evidence type="ECO:0000313" key="2">
    <source>
        <dbReference type="EMBL" id="MFC4377451.1"/>
    </source>
</evidence>
<dbReference type="Gene3D" id="1.10.287.850">
    <property type="entry name" value="HP0062-like domain"/>
    <property type="match status" value="1"/>
</dbReference>
<gene>
    <name evidence="2" type="ORF">ACFO5K_25555</name>
</gene>
<organism evidence="2 3">
    <name type="scientific">Nocardia halotolerans</name>
    <dbReference type="NCBI Taxonomy" id="1755878"/>
    <lineage>
        <taxon>Bacteria</taxon>
        <taxon>Bacillati</taxon>
        <taxon>Actinomycetota</taxon>
        <taxon>Actinomycetes</taxon>
        <taxon>Mycobacteriales</taxon>
        <taxon>Nocardiaceae</taxon>
        <taxon>Nocardia</taxon>
    </lineage>
</organism>
<dbReference type="InterPro" id="IPR038332">
    <property type="entry name" value="PPE_sf"/>
</dbReference>
<name>A0ABV8VN09_9NOCA</name>
<dbReference type="InterPro" id="IPR000084">
    <property type="entry name" value="PE-PGRS_N"/>
</dbReference>
<keyword evidence="3" id="KW-1185">Reference proteome</keyword>
<dbReference type="SUPFAM" id="SSF140459">
    <property type="entry name" value="PE/PPE dimer-like"/>
    <property type="match status" value="1"/>
</dbReference>